<proteinExistence type="predicted"/>
<organism evidence="2 3">
    <name type="scientific">Setaria viridis</name>
    <name type="common">Green bristlegrass</name>
    <name type="synonym">Setaria italica subsp. viridis</name>
    <dbReference type="NCBI Taxonomy" id="4556"/>
    <lineage>
        <taxon>Eukaryota</taxon>
        <taxon>Viridiplantae</taxon>
        <taxon>Streptophyta</taxon>
        <taxon>Embryophyta</taxon>
        <taxon>Tracheophyta</taxon>
        <taxon>Spermatophyta</taxon>
        <taxon>Magnoliopsida</taxon>
        <taxon>Liliopsida</taxon>
        <taxon>Poales</taxon>
        <taxon>Poaceae</taxon>
        <taxon>PACMAD clade</taxon>
        <taxon>Panicoideae</taxon>
        <taxon>Panicodae</taxon>
        <taxon>Paniceae</taxon>
        <taxon>Cenchrinae</taxon>
        <taxon>Setaria</taxon>
    </lineage>
</organism>
<sequence>MAVRIFFRLILMAVDQWNSSCRTFGQGMVKEILAYVSRFLHQIPASMVQ</sequence>
<keyword evidence="1" id="KW-0732">Signal</keyword>
<dbReference type="EMBL" id="CM016556">
    <property type="protein sequence ID" value="TKW13175.1"/>
    <property type="molecule type" value="Genomic_DNA"/>
</dbReference>
<accession>A0A4U6UEF4</accession>
<dbReference type="AlphaFoldDB" id="A0A4U6UEF4"/>
<evidence type="ECO:0000313" key="3">
    <source>
        <dbReference type="Proteomes" id="UP000298652"/>
    </source>
</evidence>
<dbReference type="Gramene" id="TKW13175">
    <property type="protein sequence ID" value="TKW13175"/>
    <property type="gene ID" value="SEVIR_5G081866v2"/>
</dbReference>
<evidence type="ECO:0000256" key="1">
    <source>
        <dbReference type="SAM" id="SignalP"/>
    </source>
</evidence>
<feature type="signal peptide" evidence="1">
    <location>
        <begin position="1"/>
        <end position="21"/>
    </location>
</feature>
<name>A0A4U6UEF4_SETVI</name>
<reference evidence="2" key="1">
    <citation type="submission" date="2019-03" db="EMBL/GenBank/DDBJ databases">
        <title>WGS assembly of Setaria viridis.</title>
        <authorList>
            <person name="Huang P."/>
            <person name="Jenkins J."/>
            <person name="Grimwood J."/>
            <person name="Barry K."/>
            <person name="Healey A."/>
            <person name="Mamidi S."/>
            <person name="Sreedasyam A."/>
            <person name="Shu S."/>
            <person name="Feldman M."/>
            <person name="Wu J."/>
            <person name="Yu Y."/>
            <person name="Chen C."/>
            <person name="Johnson J."/>
            <person name="Rokhsar D."/>
            <person name="Baxter I."/>
            <person name="Schmutz J."/>
            <person name="Brutnell T."/>
            <person name="Kellogg E."/>
        </authorList>
    </citation>
    <scope>NUCLEOTIDE SEQUENCE [LARGE SCALE GENOMIC DNA]</scope>
</reference>
<gene>
    <name evidence="2" type="ORF">SEVIR_5G081866v2</name>
</gene>
<keyword evidence="3" id="KW-1185">Reference proteome</keyword>
<protein>
    <submittedName>
        <fullName evidence="2">Uncharacterized protein</fullName>
    </submittedName>
</protein>
<dbReference type="Proteomes" id="UP000298652">
    <property type="component" value="Chromosome 5"/>
</dbReference>
<evidence type="ECO:0000313" key="2">
    <source>
        <dbReference type="EMBL" id="TKW13175.1"/>
    </source>
</evidence>
<feature type="chain" id="PRO_5020798118" evidence="1">
    <location>
        <begin position="22"/>
        <end position="49"/>
    </location>
</feature>